<reference evidence="2" key="1">
    <citation type="submission" date="2019-01" db="EMBL/GenBank/DDBJ databases">
        <title>Anaerobic oxidation of ethane by archaea from a marine hydrocarbon seep.</title>
        <authorList>
            <person name="Musat F."/>
        </authorList>
    </citation>
    <scope>NUCLEOTIDE SEQUENCE [LARGE SCALE GENOMIC DNA]</scope>
</reference>
<name>A0A8B3S384_9EURY</name>
<dbReference type="AlphaFoldDB" id="A0A8B3S384"/>
<protein>
    <submittedName>
        <fullName evidence="1">Uncharacterized protein</fullName>
    </submittedName>
</protein>
<gene>
    <name evidence="1" type="ORF">AEth_00339</name>
</gene>
<dbReference type="EMBL" id="RPGO01000005">
    <property type="protein sequence ID" value="RZB32661.1"/>
    <property type="molecule type" value="Genomic_DNA"/>
</dbReference>
<evidence type="ECO:0000313" key="2">
    <source>
        <dbReference type="Proteomes" id="UP000291831"/>
    </source>
</evidence>
<comment type="caution">
    <text evidence="1">The sequence shown here is derived from an EMBL/GenBank/DDBJ whole genome shotgun (WGS) entry which is preliminary data.</text>
</comment>
<sequence>MYARDALTLFTLNNRNKMRKKDGFETINKESNVYSLKKAKLNPFG</sequence>
<organism evidence="1 2">
    <name type="scientific">Candidatus Argoarchaeum ethanivorans</name>
    <dbReference type="NCBI Taxonomy" id="2608793"/>
    <lineage>
        <taxon>Archaea</taxon>
        <taxon>Methanobacteriati</taxon>
        <taxon>Methanobacteriota</taxon>
        <taxon>Stenosarchaea group</taxon>
        <taxon>Methanomicrobia</taxon>
        <taxon>Methanosarcinales</taxon>
        <taxon>Methanosarcinales incertae sedis</taxon>
        <taxon>GOM Arc I cluster</taxon>
        <taxon>Candidatus Argoarchaeum</taxon>
    </lineage>
</organism>
<accession>A0A8B3S384</accession>
<dbReference type="Proteomes" id="UP000291831">
    <property type="component" value="Unassembled WGS sequence"/>
</dbReference>
<proteinExistence type="predicted"/>
<evidence type="ECO:0000313" key="1">
    <source>
        <dbReference type="EMBL" id="RZB32661.1"/>
    </source>
</evidence>